<dbReference type="EMBL" id="BGZK01001083">
    <property type="protein sequence ID" value="GBP70698.1"/>
    <property type="molecule type" value="Genomic_DNA"/>
</dbReference>
<keyword evidence="2" id="KW-1185">Reference proteome</keyword>
<sequence>MHFDRDGSQPCGSRKNINLVPARRPQTACCRRKEKSFDMITDVSWRREYFASHPTSPSHGGAAYTGRFMFMRVRRTGMISEPRPHSILIFRIEISHFVYEMYLWQGLEKSSMTFTKVCWLDRRITKLS</sequence>
<evidence type="ECO:0000313" key="2">
    <source>
        <dbReference type="Proteomes" id="UP000299102"/>
    </source>
</evidence>
<proteinExistence type="predicted"/>
<comment type="caution">
    <text evidence="1">The sequence shown here is derived from an EMBL/GenBank/DDBJ whole genome shotgun (WGS) entry which is preliminary data.</text>
</comment>
<organism evidence="1 2">
    <name type="scientific">Eumeta variegata</name>
    <name type="common">Bagworm moth</name>
    <name type="synonym">Eumeta japonica</name>
    <dbReference type="NCBI Taxonomy" id="151549"/>
    <lineage>
        <taxon>Eukaryota</taxon>
        <taxon>Metazoa</taxon>
        <taxon>Ecdysozoa</taxon>
        <taxon>Arthropoda</taxon>
        <taxon>Hexapoda</taxon>
        <taxon>Insecta</taxon>
        <taxon>Pterygota</taxon>
        <taxon>Neoptera</taxon>
        <taxon>Endopterygota</taxon>
        <taxon>Lepidoptera</taxon>
        <taxon>Glossata</taxon>
        <taxon>Ditrysia</taxon>
        <taxon>Tineoidea</taxon>
        <taxon>Psychidae</taxon>
        <taxon>Oiketicinae</taxon>
        <taxon>Eumeta</taxon>
    </lineage>
</organism>
<name>A0A4C1Y476_EUMVA</name>
<dbReference type="AlphaFoldDB" id="A0A4C1Y476"/>
<accession>A0A4C1Y476</accession>
<protein>
    <submittedName>
        <fullName evidence="1">Uncharacterized protein</fullName>
    </submittedName>
</protein>
<evidence type="ECO:0000313" key="1">
    <source>
        <dbReference type="EMBL" id="GBP70698.1"/>
    </source>
</evidence>
<gene>
    <name evidence="1" type="ORF">EVAR_56200_1</name>
</gene>
<reference evidence="1 2" key="1">
    <citation type="journal article" date="2019" name="Commun. Biol.">
        <title>The bagworm genome reveals a unique fibroin gene that provides high tensile strength.</title>
        <authorList>
            <person name="Kono N."/>
            <person name="Nakamura H."/>
            <person name="Ohtoshi R."/>
            <person name="Tomita M."/>
            <person name="Numata K."/>
            <person name="Arakawa K."/>
        </authorList>
    </citation>
    <scope>NUCLEOTIDE SEQUENCE [LARGE SCALE GENOMIC DNA]</scope>
</reference>
<dbReference type="Proteomes" id="UP000299102">
    <property type="component" value="Unassembled WGS sequence"/>
</dbReference>